<sequence>MRERARHATRVSPMPPPPPGGEDPDADAATSCSGSADEADLQERALPNGDIYTGQWRGAVPHGAGKYLWADGCMYEGEWRRGKATGRGRFSWPSGATYEGEFLDGFMHGAGAYVGAAGDTYRGAWAKNLEHGAGEKCYANGDRYDGEWRAGLPDGCGRYSWRDGTEYAGGWRAGLIHGRGALVWANGNRYDGGWEGGRPRGQGTFRWADGSLYVGFWGREAPGGAVHQKGVYYPSPAAAGGSPRARDPREVFARDLPECVRSGTEAQSALTSLRSLKWLMRSVSGRGSSSSGRTIGSGGSMNFWGSDGDVKCDLGDDWRRRSVREGRGLPPPSPAPAPHLSNGALLRVSKRQGVTIAKGHKNYELMLNLQLGIRHAVGRQGQAILDLKSSAFDPKEKVWTKFPPEGSKYTPPHNSCDFKWKDYCPKVFRTLRKLFKVDPADYMLSLCGDDALRELSSPGKSGSFFYLTNDDRYMIKTMKKGEVKMLLKMLPAYYNHVRAFEDTLVTKFFGLHCVKSGAHQKKVRFVIMGNLFCSDHTIHRRFDLKGSSLGRITDKPPTEIDEYTTLKDLDLNFIFRLQKQWYQEFQRQVDKDCEFLEHEKIMDYSLLVGVHFRGAIDIDGDKSATPRLSRWDRDHFRSDPNRWSKIKLGANMLSRAELTIRKNDSDVFGEPTGEYCDVILYFGIIDILQDYDIGKRLEHAYKSFQYDSTSISAVDPKQYSRRFKDFIYKAFQEDKTNPGGGRAHSWAGRGSERARELGVVAEQNFRGGGGERNFEKIRFCGGRASGWGQHVRHCGQEVRGPRVGRTRTTTTRGRAATVRVEDAGDGRGLPPPSPATGPYAGGRSRGPRRQGETIAKGHKNYELMLNLQLGIRHAVGKQGPITLDLKSSAFDPKEKVWTRFPPEGSKYTPPHSSCDFKWKDYCPQVFRTLRKLFKVDAADYMLSLCGDQALRELSSPGKSGSFFYLTSNDQYMIKTMKKSEVKIFLKMLRAYYNHVRAFENTLVTKFFGLHCVKLAGANQKKVRFVIMGNLFCSEYSIHRRFDLKGSSLGRTTDKPQTEIDEYTTLKDLDLNFIFRLPKHWYQEFQRQVDRDCEFLEQENIMDYSLLVGVHFRDSRDRLLTGGSFDSDSSRGSSPHLSRGDTDPNRLAKIKLGSNMPTRAERTIRKSDSEPQIIGEPTGEYYEVILYFGIIDILQDYDISKKLEHAYKSFQYDPTSISAVDPKQYSRRFRDFVFKAFQEESCKAGYIQDGPIALSLNRPNSAQAQDCSAPFVCIRETVTLPRPKAAPSSPPKGLAPRICERVQREEKAEW</sequence>
<feature type="domain" description="PIPK" evidence="5">
    <location>
        <begin position="855"/>
        <end position="1236"/>
    </location>
</feature>
<dbReference type="PANTHER" id="PTHR23086">
    <property type="entry name" value="PHOSPHATIDYLINOSITOL-4-PHOSPHATE 5-KINASE"/>
    <property type="match status" value="1"/>
</dbReference>
<dbReference type="SUPFAM" id="SSF56104">
    <property type="entry name" value="SAICAR synthase-like"/>
    <property type="match status" value="2"/>
</dbReference>
<dbReference type="GO" id="GO:0046854">
    <property type="term" value="P:phosphatidylinositol phosphate biosynthetic process"/>
    <property type="evidence" value="ECO:0007669"/>
    <property type="project" value="TreeGrafter"/>
</dbReference>
<evidence type="ECO:0000256" key="3">
    <source>
        <dbReference type="PROSITE-ProRule" id="PRU00781"/>
    </source>
</evidence>
<dbReference type="Gene3D" id="3.30.800.10">
    <property type="entry name" value="Phosphatidylinositol Phosphate Kinase II Beta"/>
    <property type="match status" value="2"/>
</dbReference>
<keyword evidence="3" id="KW-0547">Nucleotide-binding</keyword>
<dbReference type="EC" id="2.7.1.68" evidence="1"/>
<feature type="compositionally biased region" description="Low complexity" evidence="4">
    <location>
        <begin position="1122"/>
        <end position="1136"/>
    </location>
</feature>
<evidence type="ECO:0000256" key="1">
    <source>
        <dbReference type="ARBA" id="ARBA00012172"/>
    </source>
</evidence>
<gene>
    <name evidence="6" type="ORF">U9M48_007425</name>
</gene>
<dbReference type="PANTHER" id="PTHR23086:SF90">
    <property type="entry name" value="PHOSPHATIDYLINOSITOL 4-PHOSPHATE 5-KINASE"/>
    <property type="match status" value="1"/>
</dbReference>
<keyword evidence="3" id="KW-0418">Kinase</keyword>
<dbReference type="SUPFAM" id="SSF82185">
    <property type="entry name" value="Histone H3 K4-specific methyltransferase SET7/9 N-terminal domain"/>
    <property type="match status" value="1"/>
</dbReference>
<feature type="region of interest" description="Disordered" evidence="4">
    <location>
        <begin position="1122"/>
        <end position="1147"/>
    </location>
</feature>
<keyword evidence="3" id="KW-0808">Transferase</keyword>
<name>A0AAQ3Q018_PASNO</name>
<reference evidence="6 7" key="1">
    <citation type="submission" date="2024-02" db="EMBL/GenBank/DDBJ databases">
        <title>High-quality chromosome-scale genome assembly of Pensacola bahiagrass (Paspalum notatum Flugge var. saurae).</title>
        <authorList>
            <person name="Vega J.M."/>
            <person name="Podio M."/>
            <person name="Orjuela J."/>
            <person name="Siena L.A."/>
            <person name="Pessino S.C."/>
            <person name="Combes M.C."/>
            <person name="Mariac C."/>
            <person name="Albertini E."/>
            <person name="Pupilli F."/>
            <person name="Ortiz J.P.A."/>
            <person name="Leblanc O."/>
        </authorList>
    </citation>
    <scope>NUCLEOTIDE SEQUENCE [LARGE SCALE GENOMIC DNA]</scope>
    <source>
        <strain evidence="6">R1</strain>
        <tissue evidence="6">Leaf</tissue>
    </source>
</reference>
<dbReference type="SMART" id="SM00698">
    <property type="entry name" value="MORN"/>
    <property type="match status" value="7"/>
</dbReference>
<proteinExistence type="predicted"/>
<dbReference type="PROSITE" id="PS51455">
    <property type="entry name" value="PIPK"/>
    <property type="match status" value="2"/>
</dbReference>
<dbReference type="InterPro" id="IPR002498">
    <property type="entry name" value="PInositol-4-P-4/5-kinase_core"/>
</dbReference>
<dbReference type="SMART" id="SM00330">
    <property type="entry name" value="PIPKc"/>
    <property type="match status" value="2"/>
</dbReference>
<feature type="region of interest" description="Disordered" evidence="4">
    <location>
        <begin position="1"/>
        <end position="40"/>
    </location>
</feature>
<dbReference type="Gene3D" id="3.30.810.10">
    <property type="entry name" value="2-Layer Sandwich"/>
    <property type="match status" value="2"/>
</dbReference>
<dbReference type="CDD" id="cd17302">
    <property type="entry name" value="PIPKc_AtPIP5K_like"/>
    <property type="match status" value="2"/>
</dbReference>
<keyword evidence="7" id="KW-1185">Reference proteome</keyword>
<feature type="domain" description="PIPK" evidence="5">
    <location>
        <begin position="357"/>
        <end position="731"/>
    </location>
</feature>
<evidence type="ECO:0000313" key="7">
    <source>
        <dbReference type="Proteomes" id="UP001341281"/>
    </source>
</evidence>
<dbReference type="GO" id="GO:0005886">
    <property type="term" value="C:plasma membrane"/>
    <property type="evidence" value="ECO:0007669"/>
    <property type="project" value="TreeGrafter"/>
</dbReference>
<accession>A0AAQ3Q018</accession>
<evidence type="ECO:0000256" key="2">
    <source>
        <dbReference type="ARBA" id="ARBA00022737"/>
    </source>
</evidence>
<dbReference type="Proteomes" id="UP001341281">
    <property type="component" value="Chromosome 02"/>
</dbReference>
<dbReference type="InterPro" id="IPR027484">
    <property type="entry name" value="PInositol-4-P-5-kinase_N"/>
</dbReference>
<dbReference type="Gene3D" id="2.20.110.10">
    <property type="entry name" value="Histone H3 K4-specific methyltransferase SET7/9 N-terminal domain"/>
    <property type="match status" value="3"/>
</dbReference>
<dbReference type="InterPro" id="IPR027483">
    <property type="entry name" value="PInositol-4-P-4/5-kinase_C_sf"/>
</dbReference>
<keyword evidence="3" id="KW-0067">ATP-binding</keyword>
<evidence type="ECO:0000256" key="4">
    <source>
        <dbReference type="SAM" id="MobiDB-lite"/>
    </source>
</evidence>
<dbReference type="Pfam" id="PF02493">
    <property type="entry name" value="MORN"/>
    <property type="match status" value="7"/>
</dbReference>
<dbReference type="GO" id="GO:0016308">
    <property type="term" value="F:1-phosphatidylinositol-4-phosphate 5-kinase activity"/>
    <property type="evidence" value="ECO:0007669"/>
    <property type="project" value="UniProtKB-EC"/>
</dbReference>
<evidence type="ECO:0000313" key="6">
    <source>
        <dbReference type="EMBL" id="WVZ56968.1"/>
    </source>
</evidence>
<organism evidence="6 7">
    <name type="scientific">Paspalum notatum var. saurae</name>
    <dbReference type="NCBI Taxonomy" id="547442"/>
    <lineage>
        <taxon>Eukaryota</taxon>
        <taxon>Viridiplantae</taxon>
        <taxon>Streptophyta</taxon>
        <taxon>Embryophyta</taxon>
        <taxon>Tracheophyta</taxon>
        <taxon>Spermatophyta</taxon>
        <taxon>Magnoliopsida</taxon>
        <taxon>Liliopsida</taxon>
        <taxon>Poales</taxon>
        <taxon>Poaceae</taxon>
        <taxon>PACMAD clade</taxon>
        <taxon>Panicoideae</taxon>
        <taxon>Andropogonodae</taxon>
        <taxon>Paspaleae</taxon>
        <taxon>Paspalinae</taxon>
        <taxon>Paspalum</taxon>
    </lineage>
</organism>
<dbReference type="GO" id="GO:0005524">
    <property type="term" value="F:ATP binding"/>
    <property type="evidence" value="ECO:0007669"/>
    <property type="project" value="UniProtKB-UniRule"/>
</dbReference>
<dbReference type="InterPro" id="IPR003409">
    <property type="entry name" value="MORN"/>
</dbReference>
<evidence type="ECO:0000259" key="5">
    <source>
        <dbReference type="PROSITE" id="PS51455"/>
    </source>
</evidence>
<protein>
    <recommendedName>
        <fullName evidence="1">1-phosphatidylinositol-4-phosphate 5-kinase</fullName>
        <ecNumber evidence="1">2.7.1.68</ecNumber>
    </recommendedName>
</protein>
<keyword evidence="2" id="KW-0677">Repeat</keyword>
<feature type="region of interest" description="Disordered" evidence="4">
    <location>
        <begin position="821"/>
        <end position="851"/>
    </location>
</feature>
<dbReference type="EMBL" id="CP144746">
    <property type="protein sequence ID" value="WVZ56968.1"/>
    <property type="molecule type" value="Genomic_DNA"/>
</dbReference>
<dbReference type="InterPro" id="IPR023610">
    <property type="entry name" value="PInositol-4/5-P-5/4-kinase"/>
</dbReference>
<dbReference type="Pfam" id="PF01504">
    <property type="entry name" value="PIP5K"/>
    <property type="match status" value="2"/>
</dbReference>